<evidence type="ECO:0000256" key="3">
    <source>
        <dbReference type="ARBA" id="ARBA00023274"/>
    </source>
</evidence>
<evidence type="ECO:0000313" key="6">
    <source>
        <dbReference type="EMBL" id="HAZ29564.1"/>
    </source>
</evidence>
<dbReference type="GO" id="GO:0005737">
    <property type="term" value="C:cytoplasm"/>
    <property type="evidence" value="ECO:0007669"/>
    <property type="project" value="UniProtKB-ARBA"/>
</dbReference>
<proteinExistence type="inferred from homology"/>
<reference evidence="6 7" key="1">
    <citation type="journal article" date="2018" name="Nat. Biotechnol.">
        <title>A standardized bacterial taxonomy based on genome phylogeny substantially revises the tree of life.</title>
        <authorList>
            <person name="Parks D.H."/>
            <person name="Chuvochina M."/>
            <person name="Waite D.W."/>
            <person name="Rinke C."/>
            <person name="Skarshewski A."/>
            <person name="Chaumeil P.A."/>
            <person name="Hugenholtz P."/>
        </authorList>
    </citation>
    <scope>NUCLEOTIDE SEQUENCE [LARGE SCALE GENOMIC DNA]</scope>
    <source>
        <strain evidence="6">UBA10185</strain>
    </source>
</reference>
<dbReference type="InterPro" id="IPR038584">
    <property type="entry name" value="Ribosomal_bL33_sf"/>
</dbReference>
<dbReference type="Gene3D" id="2.20.28.120">
    <property type="entry name" value="Ribosomal protein L33"/>
    <property type="match status" value="1"/>
</dbReference>
<dbReference type="NCBIfam" id="NF001764">
    <property type="entry name" value="PRK00504.1"/>
    <property type="match status" value="1"/>
</dbReference>
<dbReference type="InterPro" id="IPR011332">
    <property type="entry name" value="Ribosomal_zn-bd"/>
</dbReference>
<dbReference type="SUPFAM" id="SSF57829">
    <property type="entry name" value="Zn-binding ribosomal proteins"/>
    <property type="match status" value="1"/>
</dbReference>
<sequence length="57" mass="6495">MAGKTNRLLIGLQCGECKSSNYVTSKNKINTPDKLELKKFCKVCKKNTPHKEKQKLK</sequence>
<dbReference type="PROSITE" id="PS00582">
    <property type="entry name" value="RIBOSOMAL_L33"/>
    <property type="match status" value="1"/>
</dbReference>
<evidence type="ECO:0000313" key="7">
    <source>
        <dbReference type="Proteomes" id="UP000264072"/>
    </source>
</evidence>
<dbReference type="GO" id="GO:0006412">
    <property type="term" value="P:translation"/>
    <property type="evidence" value="ECO:0007669"/>
    <property type="project" value="UniProtKB-UniRule"/>
</dbReference>
<dbReference type="GO" id="GO:0005840">
    <property type="term" value="C:ribosome"/>
    <property type="evidence" value="ECO:0007669"/>
    <property type="project" value="UniProtKB-KW"/>
</dbReference>
<dbReference type="GO" id="GO:0003735">
    <property type="term" value="F:structural constituent of ribosome"/>
    <property type="evidence" value="ECO:0007669"/>
    <property type="project" value="InterPro"/>
</dbReference>
<name>A0A351JTE4_UNCKA</name>
<keyword evidence="3 5" id="KW-0687">Ribonucleoprotein</keyword>
<dbReference type="Proteomes" id="UP000264072">
    <property type="component" value="Unassembled WGS sequence"/>
</dbReference>
<dbReference type="PANTHER" id="PTHR43168:SF2">
    <property type="entry name" value="LARGE RIBOSOMAL SUBUNIT PROTEIN BL33C"/>
    <property type="match status" value="1"/>
</dbReference>
<comment type="caution">
    <text evidence="6">The sequence shown here is derived from an EMBL/GenBank/DDBJ whole genome shotgun (WGS) entry which is preliminary data.</text>
</comment>
<dbReference type="NCBIfam" id="TIGR01023">
    <property type="entry name" value="rpmG_bact"/>
    <property type="match status" value="1"/>
</dbReference>
<dbReference type="PANTHER" id="PTHR43168">
    <property type="entry name" value="50S RIBOSOMAL PROTEIN L33, CHLOROPLASTIC"/>
    <property type="match status" value="1"/>
</dbReference>
<dbReference type="HAMAP" id="MF_00294">
    <property type="entry name" value="Ribosomal_bL33"/>
    <property type="match status" value="1"/>
</dbReference>
<gene>
    <name evidence="5 6" type="primary">rpmG</name>
    <name evidence="6" type="ORF">DCY43_02325</name>
</gene>
<dbReference type="EMBL" id="DNHX01000021">
    <property type="protein sequence ID" value="HAZ29564.1"/>
    <property type="molecule type" value="Genomic_DNA"/>
</dbReference>
<organism evidence="6 7">
    <name type="scientific">candidate division WWE3 bacterium</name>
    <dbReference type="NCBI Taxonomy" id="2053526"/>
    <lineage>
        <taxon>Bacteria</taxon>
        <taxon>Katanobacteria</taxon>
    </lineage>
</organism>
<dbReference type="AlphaFoldDB" id="A0A351JTE4"/>
<accession>A0A351JTE4</accession>
<dbReference type="NCBIfam" id="NF001860">
    <property type="entry name" value="PRK00595.1"/>
    <property type="match status" value="1"/>
</dbReference>
<evidence type="ECO:0000256" key="4">
    <source>
        <dbReference type="ARBA" id="ARBA00035176"/>
    </source>
</evidence>
<dbReference type="GO" id="GO:1990904">
    <property type="term" value="C:ribonucleoprotein complex"/>
    <property type="evidence" value="ECO:0007669"/>
    <property type="project" value="UniProtKB-KW"/>
</dbReference>
<protein>
    <recommendedName>
        <fullName evidence="4 5">Large ribosomal subunit protein bL33</fullName>
    </recommendedName>
</protein>
<evidence type="ECO:0000256" key="2">
    <source>
        <dbReference type="ARBA" id="ARBA00022980"/>
    </source>
</evidence>
<dbReference type="InterPro" id="IPR001705">
    <property type="entry name" value="Ribosomal_bL33"/>
</dbReference>
<dbReference type="InterPro" id="IPR018264">
    <property type="entry name" value="Ribosomal_bL33_CS"/>
</dbReference>
<dbReference type="Pfam" id="PF00471">
    <property type="entry name" value="Ribosomal_L33"/>
    <property type="match status" value="1"/>
</dbReference>
<evidence type="ECO:0000256" key="5">
    <source>
        <dbReference type="HAMAP-Rule" id="MF_00294"/>
    </source>
</evidence>
<evidence type="ECO:0000256" key="1">
    <source>
        <dbReference type="ARBA" id="ARBA00007596"/>
    </source>
</evidence>
<keyword evidence="2 5" id="KW-0689">Ribosomal protein</keyword>
<comment type="similarity">
    <text evidence="1 5">Belongs to the bacterial ribosomal protein bL33 family.</text>
</comment>